<evidence type="ECO:0000313" key="2">
    <source>
        <dbReference type="Proteomes" id="UP000194236"/>
    </source>
</evidence>
<protein>
    <submittedName>
        <fullName evidence="1">Uncharacterized protein</fullName>
    </submittedName>
</protein>
<accession>A0A1Y3AU24</accession>
<keyword evidence="2" id="KW-1185">Reference proteome</keyword>
<comment type="caution">
    <text evidence="1">The sequence shown here is derived from an EMBL/GenBank/DDBJ whole genome shotgun (WGS) entry which is preliminary data.</text>
</comment>
<sequence>MKSYLYKALGYFYLSEMFPKSGERTIAALQKSRVLLKFFQKQLVDNQMDHKSWIIDNKQFDRFTNILEERFRQMCIYFVLNNHENYMKKYDINLDMVLLNRQLDSMILLQPIKFHQPTVDDFWLKDSTIQQALIDLTTITTKNGDEITITNVKSCGDGRISSIGSKPIAIIKQSKSK</sequence>
<dbReference type="AlphaFoldDB" id="A0A1Y3AU24"/>
<gene>
    <name evidence="1" type="ORF">BLA29_002614</name>
</gene>
<organism evidence="1 2">
    <name type="scientific">Euroglyphus maynei</name>
    <name type="common">Mayne's house dust mite</name>
    <dbReference type="NCBI Taxonomy" id="6958"/>
    <lineage>
        <taxon>Eukaryota</taxon>
        <taxon>Metazoa</taxon>
        <taxon>Ecdysozoa</taxon>
        <taxon>Arthropoda</taxon>
        <taxon>Chelicerata</taxon>
        <taxon>Arachnida</taxon>
        <taxon>Acari</taxon>
        <taxon>Acariformes</taxon>
        <taxon>Sarcoptiformes</taxon>
        <taxon>Astigmata</taxon>
        <taxon>Psoroptidia</taxon>
        <taxon>Analgoidea</taxon>
        <taxon>Pyroglyphidae</taxon>
        <taxon>Pyroglyphinae</taxon>
        <taxon>Euroglyphus</taxon>
    </lineage>
</organism>
<name>A0A1Y3AU24_EURMA</name>
<dbReference type="Proteomes" id="UP000194236">
    <property type="component" value="Unassembled WGS sequence"/>
</dbReference>
<proteinExistence type="predicted"/>
<dbReference type="EMBL" id="MUJZ01062360">
    <property type="protein sequence ID" value="OTF71153.1"/>
    <property type="molecule type" value="Genomic_DNA"/>
</dbReference>
<evidence type="ECO:0000313" key="1">
    <source>
        <dbReference type="EMBL" id="OTF71153.1"/>
    </source>
</evidence>
<reference evidence="1 2" key="1">
    <citation type="submission" date="2017-03" db="EMBL/GenBank/DDBJ databases">
        <title>Genome Survey of Euroglyphus maynei.</title>
        <authorList>
            <person name="Arlian L.G."/>
            <person name="Morgan M.S."/>
            <person name="Rider S.D."/>
        </authorList>
    </citation>
    <scope>NUCLEOTIDE SEQUENCE [LARGE SCALE GENOMIC DNA]</scope>
    <source>
        <strain evidence="1">Arlian Lab</strain>
        <tissue evidence="1">Whole body</tissue>
    </source>
</reference>